<protein>
    <submittedName>
        <fullName evidence="2">Lantibiotic biosynthesis dehydratase-like protein</fullName>
    </submittedName>
</protein>
<dbReference type="EMBL" id="VLLP01000001">
    <property type="protein sequence ID" value="TWJ29639.1"/>
    <property type="molecule type" value="Genomic_DNA"/>
</dbReference>
<name>A0A562WH45_9ACTN</name>
<gene>
    <name evidence="2" type="ORF">JD81_03150</name>
</gene>
<keyword evidence="3" id="KW-1185">Reference proteome</keyword>
<dbReference type="Proteomes" id="UP000319728">
    <property type="component" value="Unassembled WGS sequence"/>
</dbReference>
<accession>A0A562WH45</accession>
<dbReference type="RefSeq" id="WP_145818522.1">
    <property type="nucleotide sequence ID" value="NZ_AP023438.1"/>
</dbReference>
<feature type="domain" description="Lantibiotic dehydratase N-terminal" evidence="1">
    <location>
        <begin position="68"/>
        <end position="373"/>
    </location>
</feature>
<organism evidence="2 3">
    <name type="scientific">Micromonospora sagamiensis</name>
    <dbReference type="NCBI Taxonomy" id="47875"/>
    <lineage>
        <taxon>Bacteria</taxon>
        <taxon>Bacillati</taxon>
        <taxon>Actinomycetota</taxon>
        <taxon>Actinomycetes</taxon>
        <taxon>Micromonosporales</taxon>
        <taxon>Micromonosporaceae</taxon>
        <taxon>Micromonospora</taxon>
    </lineage>
</organism>
<dbReference type="Pfam" id="PF04738">
    <property type="entry name" value="Lant_dehydr_N"/>
    <property type="match status" value="1"/>
</dbReference>
<evidence type="ECO:0000313" key="3">
    <source>
        <dbReference type="Proteomes" id="UP000319728"/>
    </source>
</evidence>
<evidence type="ECO:0000313" key="2">
    <source>
        <dbReference type="EMBL" id="TWJ29639.1"/>
    </source>
</evidence>
<dbReference type="OrthoDB" id="8428173at2"/>
<reference evidence="2 3" key="1">
    <citation type="submission" date="2019-07" db="EMBL/GenBank/DDBJ databases">
        <title>R&amp;d 2014.</title>
        <authorList>
            <person name="Klenk H.-P."/>
        </authorList>
    </citation>
    <scope>NUCLEOTIDE SEQUENCE [LARGE SCALE GENOMIC DNA]</scope>
    <source>
        <strain evidence="2 3">DSM 43912</strain>
    </source>
</reference>
<dbReference type="InterPro" id="IPR006827">
    <property type="entry name" value="Lant_deHydtase_N"/>
</dbReference>
<comment type="caution">
    <text evidence="2">The sequence shown here is derived from an EMBL/GenBank/DDBJ whole genome shotgun (WGS) entry which is preliminary data.</text>
</comment>
<dbReference type="AlphaFoldDB" id="A0A562WH45"/>
<sequence>MSDEALSVRPATGTPLVPIGPHWGMWPIAQLRSAGCPAEQLRDFLASAQAHRHDGAGLRELLARCTADRWLLEALCWQNPDMVNRWVGRYATEGVPDSRTPYYYRDKLLILGSYLQRYTTKNETIGFFGPIGWAHVDRERDLVVEVAGTGERVRHTAYFEPWALTALARAWEADPEVRWHLPVTVDAAGIRRDDTFVRPRRGPHRLTADQHLVLTCLGGSGYADELLGSVRAAGGPHWDRHRLTDVLDTLQRAGCLHWGFDVPMVGGSEEVLDAQLARLPEEPRHRLRGQLHELTRLRRDVCAAAGDATGVWRATNALAESFEAVAGVDRSIRKRINPNSRELLYHDVTVDWDATVGARAVAELGGPLELLMETCRYASWRLAAGIEDRARTALRRDPSLEAVFDELLPELDDRRPGRIHRGVTAEIHGMVADLLATDSGTRAPDGSRVHRSAVLRERWRAAFRVPRAGWSAASTHSADVMLARRNGEHLWVLGEVHATVNPLDYRFCLDNQPEPGRLEALVDAATPAERFVPALPPTPRRSPRTAPPPAAYLPDKHRYWTLWPRTMLPASVPKMSCVDLRVAERDGQVVVVDGAGRIVSRLTEFVGEFLSLAFYNVLSLFPDADHLPRVRIDDLVVQRESWRLPVREFAPLLRTSPSRIELEGFFRQRGLPRHSFVRVPGEPKPVFCDATSWVTANQVVRQLRKVADRPDAMVKVQEMLPDFDDLWLTGPDGRTRTSEFRFVLQDLRGTEETGVR</sequence>
<proteinExistence type="predicted"/>
<evidence type="ECO:0000259" key="1">
    <source>
        <dbReference type="Pfam" id="PF04738"/>
    </source>
</evidence>